<name>A0ABS0X0P1_9ACTN</name>
<protein>
    <recommendedName>
        <fullName evidence="3">DNA primase/polymerase bifunctional N-terminal domain-containing protein</fullName>
    </recommendedName>
</protein>
<keyword evidence="2" id="KW-1185">Reference proteome</keyword>
<sequence length="137" mass="14657">MPRQAESEWARHGVALLPLGVRFDAVRVPARRVHDAVGSAEPATVAEALAEWLHGPVIRAARTGSGFYYVLVAPDTPWRGAEDRLGTGTYLAVPRIGRPVSPVTYWAVPPPRRGSLCDPAFLSALLAVAPAPGTQEQ</sequence>
<comment type="caution">
    <text evidence="1">The sequence shown here is derived from an EMBL/GenBank/DDBJ whole genome shotgun (WGS) entry which is preliminary data.</text>
</comment>
<proteinExistence type="predicted"/>
<dbReference type="EMBL" id="JAEKOZ010000003">
    <property type="protein sequence ID" value="MBJ3806747.1"/>
    <property type="molecule type" value="Genomic_DNA"/>
</dbReference>
<evidence type="ECO:0000313" key="1">
    <source>
        <dbReference type="EMBL" id="MBJ3806747.1"/>
    </source>
</evidence>
<evidence type="ECO:0008006" key="3">
    <source>
        <dbReference type="Google" id="ProtNLM"/>
    </source>
</evidence>
<accession>A0ABS0X0P1</accession>
<evidence type="ECO:0000313" key="2">
    <source>
        <dbReference type="Proteomes" id="UP000634780"/>
    </source>
</evidence>
<reference evidence="1 2" key="1">
    <citation type="submission" date="2020-12" db="EMBL/GenBank/DDBJ databases">
        <title>Streptomyces typhae sp. nov., a novel endophytic actinomycete isolated from the root of cattail pollen (Typha angustifolia L.).</title>
        <authorList>
            <person name="Peng C."/>
            <person name="Liu C."/>
        </authorList>
    </citation>
    <scope>NUCLEOTIDE SEQUENCE [LARGE SCALE GENOMIC DNA]</scope>
    <source>
        <strain evidence="1 2">JCM 4753</strain>
    </source>
</reference>
<organism evidence="1 2">
    <name type="scientific">Streptomyces flavofungini</name>
    <dbReference type="NCBI Taxonomy" id="68200"/>
    <lineage>
        <taxon>Bacteria</taxon>
        <taxon>Bacillati</taxon>
        <taxon>Actinomycetota</taxon>
        <taxon>Actinomycetes</taxon>
        <taxon>Kitasatosporales</taxon>
        <taxon>Streptomycetaceae</taxon>
        <taxon>Streptomyces</taxon>
    </lineage>
</organism>
<gene>
    <name evidence="1" type="ORF">JGB26_06385</name>
</gene>
<dbReference type="Proteomes" id="UP000634780">
    <property type="component" value="Unassembled WGS sequence"/>
</dbReference>